<dbReference type="AlphaFoldDB" id="A0AA44IX90"/>
<evidence type="ECO:0000256" key="2">
    <source>
        <dbReference type="ARBA" id="ARBA00022448"/>
    </source>
</evidence>
<dbReference type="PANTHER" id="PTHR23517:SF2">
    <property type="entry name" value="MULTIDRUG RESISTANCE PROTEIN MDTH"/>
    <property type="match status" value="1"/>
</dbReference>
<feature type="transmembrane region" description="Helical" evidence="7">
    <location>
        <begin position="381"/>
        <end position="401"/>
    </location>
</feature>
<feature type="transmembrane region" description="Helical" evidence="7">
    <location>
        <begin position="225"/>
        <end position="252"/>
    </location>
</feature>
<dbReference type="Pfam" id="PF07690">
    <property type="entry name" value="MFS_1"/>
    <property type="match status" value="1"/>
</dbReference>
<dbReference type="InterPro" id="IPR036259">
    <property type="entry name" value="MFS_trans_sf"/>
</dbReference>
<feature type="transmembrane region" description="Helical" evidence="7">
    <location>
        <begin position="92"/>
        <end position="111"/>
    </location>
</feature>
<evidence type="ECO:0000313" key="9">
    <source>
        <dbReference type="EMBL" id="NRF18054.1"/>
    </source>
</evidence>
<reference evidence="9" key="1">
    <citation type="submission" date="2019-07" db="EMBL/GenBank/DDBJ databases">
        <title>FDA dAtabase for Regulatory Grade micrObial Sequences (FDA-ARGOS): Supporting development and validation of Infectious Disease Dx tests.</title>
        <authorList>
            <person name="Bachman M."/>
            <person name="Young C."/>
            <person name="Tallon L."/>
            <person name="Sadzewicz L."/>
            <person name="Vavikolanu K."/>
            <person name="Mehta A."/>
            <person name="Aluvathingal J."/>
            <person name="Nadendla S."/>
            <person name="Nandy P."/>
            <person name="Geyer C."/>
            <person name="Yan Y."/>
            <person name="Sichtig H."/>
        </authorList>
    </citation>
    <scope>NUCLEOTIDE SEQUENCE</scope>
    <source>
        <strain evidence="9">FDAARGOS_618</strain>
        <plasmid evidence="9">unnamed3</plasmid>
    </source>
</reference>
<evidence type="ECO:0000259" key="8">
    <source>
        <dbReference type="PROSITE" id="PS50850"/>
    </source>
</evidence>
<feature type="transmembrane region" description="Helical" evidence="7">
    <location>
        <begin position="294"/>
        <end position="323"/>
    </location>
</feature>
<sequence>MDEETSAIPVKKLRAIRFIEQQVLDVPREVRLLLAMQFLMNLSTFTAMPLMAVYMTSHLGLSATVLGTVFTIHLAMGRALPIVTGPLVDRFGFRNMMVLGLLVRAGGFWYFSFGHDAFSIICATVFIGLGTSGYESALYGIFGRQPDAIVTRVFILNNFALNLGVVVGPSLGALLVATDVLMPFRIAAVFFAALGLFSFSLGRLDKKYASRSAITDSWKKVFSDLRFMSFLAVTFPWWVLFAQLFVAFPLLATQIDGRETAANMVFIANGVSGLVFVVGSLVVFKWVSALRMTLYCYTGLSLLYLLGIGAGTLPMLLAIVFAYTIAETMILPAIETITAELAPDGSQSTYFGALGLMWGAGMAVGSYMGSWLVLDLKISGVTWLVYSLIAATGAVGTILYAKAFIRN</sequence>
<keyword evidence="6 7" id="KW-0472">Membrane</keyword>
<dbReference type="GO" id="GO:0005886">
    <property type="term" value="C:plasma membrane"/>
    <property type="evidence" value="ECO:0007669"/>
    <property type="project" value="UniProtKB-SubCell"/>
</dbReference>
<evidence type="ECO:0000256" key="5">
    <source>
        <dbReference type="ARBA" id="ARBA00022989"/>
    </source>
</evidence>
<evidence type="ECO:0000256" key="3">
    <source>
        <dbReference type="ARBA" id="ARBA00022475"/>
    </source>
</evidence>
<dbReference type="InterPro" id="IPR050171">
    <property type="entry name" value="MFS_Transporters"/>
</dbReference>
<feature type="domain" description="Major facilitator superfamily (MFS) profile" evidence="8">
    <location>
        <begin position="30"/>
        <end position="405"/>
    </location>
</feature>
<evidence type="ECO:0000256" key="1">
    <source>
        <dbReference type="ARBA" id="ARBA00004651"/>
    </source>
</evidence>
<dbReference type="EMBL" id="JABRWM010000003">
    <property type="protein sequence ID" value="NRF18054.1"/>
    <property type="molecule type" value="Genomic_DNA"/>
</dbReference>
<dbReference type="InterPro" id="IPR020846">
    <property type="entry name" value="MFS_dom"/>
</dbReference>
<keyword evidence="4 7" id="KW-0812">Transmembrane</keyword>
<protein>
    <submittedName>
        <fullName evidence="9">MFS transporter</fullName>
    </submittedName>
</protein>
<dbReference type="Gene3D" id="1.20.1250.20">
    <property type="entry name" value="MFS general substrate transporter like domains"/>
    <property type="match status" value="1"/>
</dbReference>
<dbReference type="PANTHER" id="PTHR23517">
    <property type="entry name" value="RESISTANCE PROTEIN MDTM, PUTATIVE-RELATED-RELATED"/>
    <property type="match status" value="1"/>
</dbReference>
<comment type="subcellular location">
    <subcellularLocation>
        <location evidence="1">Cell membrane</location>
        <topology evidence="1">Multi-pass membrane protein</topology>
    </subcellularLocation>
</comment>
<dbReference type="Proteomes" id="UP001155820">
    <property type="component" value="Unassembled WGS sequence"/>
</dbReference>
<evidence type="ECO:0000256" key="7">
    <source>
        <dbReference type="SAM" id="Phobius"/>
    </source>
</evidence>
<feature type="transmembrane region" description="Helical" evidence="7">
    <location>
        <begin position="154"/>
        <end position="178"/>
    </location>
</feature>
<gene>
    <name evidence="9" type="ORF">FOB26_02670</name>
</gene>
<feature type="transmembrane region" description="Helical" evidence="7">
    <location>
        <begin position="184"/>
        <end position="204"/>
    </location>
</feature>
<dbReference type="GO" id="GO:0022857">
    <property type="term" value="F:transmembrane transporter activity"/>
    <property type="evidence" value="ECO:0007669"/>
    <property type="project" value="InterPro"/>
</dbReference>
<keyword evidence="9" id="KW-0614">Plasmid</keyword>
<keyword evidence="2" id="KW-0813">Transport</keyword>
<evidence type="ECO:0000256" key="4">
    <source>
        <dbReference type="ARBA" id="ARBA00022692"/>
    </source>
</evidence>
<keyword evidence="3" id="KW-1003">Cell membrane</keyword>
<evidence type="ECO:0000256" key="6">
    <source>
        <dbReference type="ARBA" id="ARBA00023136"/>
    </source>
</evidence>
<feature type="transmembrane region" description="Helical" evidence="7">
    <location>
        <begin position="350"/>
        <end position="374"/>
    </location>
</feature>
<comment type="caution">
    <text evidence="9">The sequence shown here is derived from an EMBL/GenBank/DDBJ whole genome shotgun (WGS) entry which is preliminary data.</text>
</comment>
<keyword evidence="5 7" id="KW-1133">Transmembrane helix</keyword>
<feature type="transmembrane region" description="Helical" evidence="7">
    <location>
        <begin position="264"/>
        <end position="287"/>
    </location>
</feature>
<proteinExistence type="predicted"/>
<dbReference type="PROSITE" id="PS50850">
    <property type="entry name" value="MFS"/>
    <property type="match status" value="1"/>
</dbReference>
<geneLocation type="plasmid" evidence="9">
    <name>unnamed3</name>
</geneLocation>
<accession>A0AA44IX90</accession>
<dbReference type="SUPFAM" id="SSF103473">
    <property type="entry name" value="MFS general substrate transporter"/>
    <property type="match status" value="1"/>
</dbReference>
<dbReference type="InterPro" id="IPR011701">
    <property type="entry name" value="MFS"/>
</dbReference>
<organism evidence="9 10">
    <name type="scientific">Agrobacterium pusense</name>
    <dbReference type="NCBI Taxonomy" id="648995"/>
    <lineage>
        <taxon>Bacteria</taxon>
        <taxon>Pseudomonadati</taxon>
        <taxon>Pseudomonadota</taxon>
        <taxon>Alphaproteobacteria</taxon>
        <taxon>Hyphomicrobiales</taxon>
        <taxon>Rhizobiaceae</taxon>
        <taxon>Rhizobium/Agrobacterium group</taxon>
        <taxon>Agrobacterium</taxon>
    </lineage>
</organism>
<evidence type="ECO:0000313" key="10">
    <source>
        <dbReference type="Proteomes" id="UP001155820"/>
    </source>
</evidence>
<dbReference type="RefSeq" id="WP_172873386.1">
    <property type="nucleotide sequence ID" value="NZ_JABRWL010000004.1"/>
</dbReference>
<feature type="transmembrane region" description="Helical" evidence="7">
    <location>
        <begin position="117"/>
        <end position="142"/>
    </location>
</feature>
<keyword evidence="10" id="KW-1185">Reference proteome</keyword>
<name>A0AA44IX90_9HYPH</name>